<keyword evidence="7" id="KW-0325">Glycoprotein</keyword>
<dbReference type="InterPro" id="IPR051915">
    <property type="entry name" value="Cellulose_Degrad_GH3"/>
</dbReference>
<dbReference type="InterPro" id="IPR001764">
    <property type="entry name" value="Glyco_hydro_3_N"/>
</dbReference>
<dbReference type="EC" id="3.2.1.21" evidence="4"/>
<dbReference type="InterPro" id="IPR036881">
    <property type="entry name" value="Glyco_hydro_3_C_sf"/>
</dbReference>
<evidence type="ECO:0000313" key="12">
    <source>
        <dbReference type="EMBL" id="THW99796.1"/>
    </source>
</evidence>
<evidence type="ECO:0000256" key="5">
    <source>
        <dbReference type="ARBA" id="ARBA00022729"/>
    </source>
</evidence>
<comment type="similarity">
    <text evidence="3">Belongs to the glycosyl hydrolase 5 (cellulase A) family.</text>
</comment>
<feature type="chain" id="PRO_5020184364" description="beta-glucosidase" evidence="9">
    <location>
        <begin position="21"/>
        <end position="1059"/>
    </location>
</feature>
<feature type="domain" description="Glycoside hydrolase family 3 N-terminal" evidence="11">
    <location>
        <begin position="486"/>
        <end position="838"/>
    </location>
</feature>
<evidence type="ECO:0000259" key="11">
    <source>
        <dbReference type="Pfam" id="PF00933"/>
    </source>
</evidence>
<comment type="similarity">
    <text evidence="2">Belongs to the glycosyl hydrolase 3 family.</text>
</comment>
<evidence type="ECO:0000256" key="7">
    <source>
        <dbReference type="ARBA" id="ARBA00023180"/>
    </source>
</evidence>
<dbReference type="InterPro" id="IPR036962">
    <property type="entry name" value="Glyco_hydro_3_N_sf"/>
</dbReference>
<reference evidence="12" key="1">
    <citation type="submission" date="2018-10" db="EMBL/GenBank/DDBJ databases">
        <title>Fifty Aureobasidium pullulans genomes reveal a recombining polyextremotolerant generalist.</title>
        <authorList>
            <person name="Gostincar C."/>
            <person name="Turk M."/>
            <person name="Zajc J."/>
            <person name="Gunde-Cimerman N."/>
        </authorList>
    </citation>
    <scope>NUCLEOTIDE SEQUENCE [LARGE SCALE GENOMIC DNA]</scope>
    <source>
        <strain evidence="12">EXF-10085</strain>
    </source>
</reference>
<dbReference type="Gene3D" id="3.40.50.1700">
    <property type="entry name" value="Glycoside hydrolase family 3 C-terminal domain"/>
    <property type="match status" value="1"/>
</dbReference>
<keyword evidence="8" id="KW-0326">Glycosidase</keyword>
<dbReference type="InterPro" id="IPR001547">
    <property type="entry name" value="Glyco_hydro_5"/>
</dbReference>
<dbReference type="Pfam" id="PF00150">
    <property type="entry name" value="Cellulase"/>
    <property type="match status" value="1"/>
</dbReference>
<accession>A0A4S9C2Y6</accession>
<comment type="caution">
    <text evidence="12">The sequence shown here is derived from an EMBL/GenBank/DDBJ whole genome shotgun (WGS) entry which is preliminary data.</text>
</comment>
<protein>
    <recommendedName>
        <fullName evidence="4">beta-glucosidase</fullName>
        <ecNumber evidence="4">3.2.1.21</ecNumber>
    </recommendedName>
</protein>
<organism evidence="12">
    <name type="scientific">Aureobasidium pullulans</name>
    <name type="common">Black yeast</name>
    <name type="synonym">Pullularia pullulans</name>
    <dbReference type="NCBI Taxonomy" id="5580"/>
    <lineage>
        <taxon>Eukaryota</taxon>
        <taxon>Fungi</taxon>
        <taxon>Dikarya</taxon>
        <taxon>Ascomycota</taxon>
        <taxon>Pezizomycotina</taxon>
        <taxon>Dothideomycetes</taxon>
        <taxon>Dothideomycetidae</taxon>
        <taxon>Dothideales</taxon>
        <taxon>Saccotheciaceae</taxon>
        <taxon>Aureobasidium</taxon>
    </lineage>
</organism>
<dbReference type="SUPFAM" id="SSF51445">
    <property type="entry name" value="(Trans)glycosidases"/>
    <property type="match status" value="2"/>
</dbReference>
<feature type="signal peptide" evidence="9">
    <location>
        <begin position="1"/>
        <end position="20"/>
    </location>
</feature>
<dbReference type="GO" id="GO:0008422">
    <property type="term" value="F:beta-glucosidase activity"/>
    <property type="evidence" value="ECO:0007669"/>
    <property type="project" value="UniProtKB-EC"/>
</dbReference>
<dbReference type="PANTHER" id="PTHR30620">
    <property type="entry name" value="PERIPLASMIC BETA-GLUCOSIDASE-RELATED"/>
    <property type="match status" value="1"/>
</dbReference>
<dbReference type="Gene3D" id="3.20.20.80">
    <property type="entry name" value="Glycosidases"/>
    <property type="match status" value="1"/>
</dbReference>
<name>A0A4S9C2Y6_AURPU</name>
<evidence type="ECO:0000256" key="2">
    <source>
        <dbReference type="ARBA" id="ARBA00005336"/>
    </source>
</evidence>
<dbReference type="InterPro" id="IPR017853">
    <property type="entry name" value="GH"/>
</dbReference>
<dbReference type="PRINTS" id="PR00133">
    <property type="entry name" value="GLHYDRLASE3"/>
</dbReference>
<sequence>MFSSPIAALVLSFVVGQSLALPAAVAPPSTNYINWKTFKANGVNLGGWLVQESTIDTAFWNQYSGGAPDEWGLCVNLGSQCGPVLEKRYASWITTSDIDKLAAANITLLRIPTTYAAWVKVPGSRLYSGNQLSFLKTISGYAINKYNMHIIIDIHSLPGGVNGMAFGEKEGNYGWFNNATALTYSYQAVDAAINFIQTSNFPSHFTLEPINEPVDNKNIQFFGTPLALSDNGAAWVTSYIKGVISRVAALNSKIPVMFQDGFKGESYFSPSFPATANLVFDIHNYYFAGRGATSANEAALICSDAKTSAGDGKFPTFVGEWSIQAELNNTFTLREKNLLAGLYAFNKYTSGSAYWTAKFLATPAFSQKTALWSTTRSSETRPLIPSLAVLSEHDILSSEGCRQGSLQQGIPTAKVVYNIGMYTPSPSWSNLLISALALSPLTSAIPQPETTTNIPSQNTTNSTLLPYLDPSLCISDRVDDLLSRMTLEEKAGQLFIKQIPAGINGTIDNTTIILDGTRNLTTAPLITEKLLSHFNVNNARSARQMAEWHNAIQNLAMQTRLKIPVTIASDPRHAFADTVGSSIASGQFSKFPESLGIAALRDPVLAELYATIIREEYLAVGIRNALQPQIDVVTEPRMARSGQTFGEDANLTASMVVALIKGFQGEELGLNSVTTVTKHFPGAGPSRNGNDSHFATGKDNTYFGDFLDYHLIPFKAAIVAGGRQIMPSYARPIGTKYPEVAFGFNKPVITGLLREELGFKGIVVSDWGLITDQAILGVIEPARAWGVENTTELERAKMVLDAGVDQFGGEIRTELLIDLVTSGQIPESRLDISVRKLLEEKFLLGLFDHRFVDPEAAEKVVGNAYFARIGNETQRRAYTLLTNQINTLPLRPGDGVKFYARGFNSSYLEARGLQVVDQPYKADFCFLRLSTPYEARGSPFRQRYHEGRLDFNASQKASHSELFNSCPTIVDILLDRPAVIPEIAQEAAALFGHYGASVDAFLDVVFNVDGWKPEGRLPFEMPRSMEAVEGQVADVPFDTEDPLFRFGHGLSYNRSALCG</sequence>
<dbReference type="GO" id="GO:0009251">
    <property type="term" value="P:glucan catabolic process"/>
    <property type="evidence" value="ECO:0007669"/>
    <property type="project" value="TreeGrafter"/>
</dbReference>
<evidence type="ECO:0000256" key="8">
    <source>
        <dbReference type="ARBA" id="ARBA00023295"/>
    </source>
</evidence>
<comment type="catalytic activity">
    <reaction evidence="1">
        <text>Hydrolysis of terminal, non-reducing beta-D-glucosyl residues with release of beta-D-glucose.</text>
        <dbReference type="EC" id="3.2.1.21"/>
    </reaction>
</comment>
<dbReference type="PANTHER" id="PTHR30620:SF16">
    <property type="entry name" value="LYSOSOMAL BETA GLUCOSIDASE"/>
    <property type="match status" value="1"/>
</dbReference>
<dbReference type="EMBL" id="QZAS01000068">
    <property type="protein sequence ID" value="THW99796.1"/>
    <property type="molecule type" value="Genomic_DNA"/>
</dbReference>
<keyword evidence="6" id="KW-0378">Hydrolase</keyword>
<evidence type="ECO:0000256" key="1">
    <source>
        <dbReference type="ARBA" id="ARBA00000448"/>
    </source>
</evidence>
<evidence type="ECO:0000256" key="6">
    <source>
        <dbReference type="ARBA" id="ARBA00022801"/>
    </source>
</evidence>
<dbReference type="Gene3D" id="3.20.20.300">
    <property type="entry name" value="Glycoside hydrolase, family 3, N-terminal domain"/>
    <property type="match status" value="1"/>
</dbReference>
<dbReference type="AlphaFoldDB" id="A0A4S9C2Y6"/>
<dbReference type="SUPFAM" id="SSF52279">
    <property type="entry name" value="Beta-D-glucan exohydrolase, C-terminal domain"/>
    <property type="match status" value="1"/>
</dbReference>
<evidence type="ECO:0000256" key="3">
    <source>
        <dbReference type="ARBA" id="ARBA00005641"/>
    </source>
</evidence>
<proteinExistence type="inferred from homology"/>
<dbReference type="Pfam" id="PF00933">
    <property type="entry name" value="Glyco_hydro_3"/>
    <property type="match status" value="1"/>
</dbReference>
<keyword evidence="5 9" id="KW-0732">Signal</keyword>
<evidence type="ECO:0000256" key="9">
    <source>
        <dbReference type="SAM" id="SignalP"/>
    </source>
</evidence>
<feature type="domain" description="Glycoside hydrolase family 5" evidence="10">
    <location>
        <begin position="93"/>
        <end position="357"/>
    </location>
</feature>
<evidence type="ECO:0000259" key="10">
    <source>
        <dbReference type="Pfam" id="PF00150"/>
    </source>
</evidence>
<gene>
    <name evidence="12" type="ORF">D6D13_09926</name>
</gene>
<evidence type="ECO:0000256" key="4">
    <source>
        <dbReference type="ARBA" id="ARBA00012744"/>
    </source>
</evidence>